<name>A0A074N3Y2_9SPHN</name>
<dbReference type="InterPro" id="IPR036390">
    <property type="entry name" value="WH_DNA-bd_sf"/>
</dbReference>
<dbReference type="RefSeq" id="WP_034901362.1">
    <property type="nucleotide sequence ID" value="NZ_CP017057.1"/>
</dbReference>
<dbReference type="AlphaFoldDB" id="A0A074N3Y2"/>
<dbReference type="KEGG" id="elq:Ga0102493_112597"/>
<gene>
    <name evidence="1" type="ORF">EH32_07325</name>
</gene>
<evidence type="ECO:0000313" key="1">
    <source>
        <dbReference type="EMBL" id="KEO98908.1"/>
    </source>
</evidence>
<accession>A0A074N3Y2</accession>
<keyword evidence="2" id="KW-1185">Reference proteome</keyword>
<sequence length="119" mass="13137">MLSPLRPIRSLFARIGAREPCSPADPPLREGGIVLAALMTEAIRQREAGGHQTTLRQLHCVLGISQPSALRIAHLLAREGVVRIEENMSDRFESTVRLSPETQRRFMALAKENIAVDTA</sequence>
<dbReference type="PATRIC" id="fig|39960.10.peg.1695"/>
<dbReference type="OrthoDB" id="7410469at2"/>
<dbReference type="EMBL" id="JMIX01000003">
    <property type="protein sequence ID" value="KEO98908.1"/>
    <property type="molecule type" value="Genomic_DNA"/>
</dbReference>
<evidence type="ECO:0008006" key="3">
    <source>
        <dbReference type="Google" id="ProtNLM"/>
    </source>
</evidence>
<dbReference type="SUPFAM" id="SSF46785">
    <property type="entry name" value="Winged helix' DNA-binding domain"/>
    <property type="match status" value="1"/>
</dbReference>
<reference evidence="1 2" key="1">
    <citation type="submission" date="2014-04" db="EMBL/GenBank/DDBJ databases">
        <title>A comprehensive comparison of genomes of Erythrobacter spp. Strains.</title>
        <authorList>
            <person name="Zheng Q."/>
        </authorList>
    </citation>
    <scope>NUCLEOTIDE SEQUENCE [LARGE SCALE GENOMIC DNA]</scope>
    <source>
        <strain evidence="1 2">DSM 8509</strain>
    </source>
</reference>
<dbReference type="Proteomes" id="UP000027866">
    <property type="component" value="Unassembled WGS sequence"/>
</dbReference>
<dbReference type="Gene3D" id="1.10.10.10">
    <property type="entry name" value="Winged helix-like DNA-binding domain superfamily/Winged helix DNA-binding domain"/>
    <property type="match status" value="1"/>
</dbReference>
<comment type="caution">
    <text evidence="1">The sequence shown here is derived from an EMBL/GenBank/DDBJ whole genome shotgun (WGS) entry which is preliminary data.</text>
</comment>
<organism evidence="1 2">
    <name type="scientific">Erythrobacter litoralis</name>
    <dbReference type="NCBI Taxonomy" id="39960"/>
    <lineage>
        <taxon>Bacteria</taxon>
        <taxon>Pseudomonadati</taxon>
        <taxon>Pseudomonadota</taxon>
        <taxon>Alphaproteobacteria</taxon>
        <taxon>Sphingomonadales</taxon>
        <taxon>Erythrobacteraceae</taxon>
        <taxon>Erythrobacter/Porphyrobacter group</taxon>
        <taxon>Erythrobacter</taxon>
    </lineage>
</organism>
<protein>
    <recommendedName>
        <fullName evidence="3">HTH marR-type domain-containing protein</fullName>
    </recommendedName>
</protein>
<dbReference type="InterPro" id="IPR036388">
    <property type="entry name" value="WH-like_DNA-bd_sf"/>
</dbReference>
<proteinExistence type="predicted"/>
<evidence type="ECO:0000313" key="2">
    <source>
        <dbReference type="Proteomes" id="UP000027866"/>
    </source>
</evidence>